<sequence>MACPNVEVKPDADEDDDTLFFTTMSSPKRPRQASTKWCNAILRRIKGCLRTRKPRDNNNLVSNAMKKKSSNFLEDNSSSLQTLYPSKEGNFVCTMCMEAKPSALEWVDLKDCSNAYCKDCMVKLNMF</sequence>
<protein>
    <recommendedName>
        <fullName evidence="3">Zinc finger C3HC4 RING-type domain-containing protein</fullName>
    </recommendedName>
</protein>
<dbReference type="EMBL" id="VIEB01000396">
    <property type="protein sequence ID" value="TQD92254.1"/>
    <property type="molecule type" value="Genomic_DNA"/>
</dbReference>
<dbReference type="Proteomes" id="UP000315295">
    <property type="component" value="Unassembled WGS sequence"/>
</dbReference>
<reference evidence="1 2" key="1">
    <citation type="journal article" date="2019" name="G3 (Bethesda)">
        <title>Sequencing of a Wild Apple (Malus baccata) Genome Unravels the Differences Between Cultivated and Wild Apple Species Regarding Disease Resistance and Cold Tolerance.</title>
        <authorList>
            <person name="Chen X."/>
        </authorList>
    </citation>
    <scope>NUCLEOTIDE SEQUENCE [LARGE SCALE GENOMIC DNA]</scope>
    <source>
        <strain evidence="2">cv. Shandingzi</strain>
        <tissue evidence="1">Leaves</tissue>
    </source>
</reference>
<organism evidence="1 2">
    <name type="scientific">Malus baccata</name>
    <name type="common">Siberian crab apple</name>
    <name type="synonym">Pyrus baccata</name>
    <dbReference type="NCBI Taxonomy" id="106549"/>
    <lineage>
        <taxon>Eukaryota</taxon>
        <taxon>Viridiplantae</taxon>
        <taxon>Streptophyta</taxon>
        <taxon>Embryophyta</taxon>
        <taxon>Tracheophyta</taxon>
        <taxon>Spermatophyta</taxon>
        <taxon>Magnoliopsida</taxon>
        <taxon>eudicotyledons</taxon>
        <taxon>Gunneridae</taxon>
        <taxon>Pentapetalae</taxon>
        <taxon>rosids</taxon>
        <taxon>fabids</taxon>
        <taxon>Rosales</taxon>
        <taxon>Rosaceae</taxon>
        <taxon>Amygdaloideae</taxon>
        <taxon>Maleae</taxon>
        <taxon>Malus</taxon>
    </lineage>
</organism>
<evidence type="ECO:0000313" key="2">
    <source>
        <dbReference type="Proteomes" id="UP000315295"/>
    </source>
</evidence>
<gene>
    <name evidence="1" type="ORF">C1H46_022136</name>
</gene>
<comment type="caution">
    <text evidence="1">The sequence shown here is derived from an EMBL/GenBank/DDBJ whole genome shotgun (WGS) entry which is preliminary data.</text>
</comment>
<accession>A0A540M0I6</accession>
<dbReference type="AlphaFoldDB" id="A0A540M0I6"/>
<keyword evidence="2" id="KW-1185">Reference proteome</keyword>
<proteinExistence type="predicted"/>
<name>A0A540M0I6_MALBA</name>
<evidence type="ECO:0008006" key="3">
    <source>
        <dbReference type="Google" id="ProtNLM"/>
    </source>
</evidence>
<evidence type="ECO:0000313" key="1">
    <source>
        <dbReference type="EMBL" id="TQD92254.1"/>
    </source>
</evidence>